<protein>
    <submittedName>
        <fullName evidence="2">Pirin</fullName>
    </submittedName>
</protein>
<dbReference type="InterPro" id="IPR011051">
    <property type="entry name" value="RmlC_Cupin_sf"/>
</dbReference>
<dbReference type="InterPro" id="IPR012093">
    <property type="entry name" value="Pirin"/>
</dbReference>
<dbReference type="SUPFAM" id="SSF51182">
    <property type="entry name" value="RmlC-like cupins"/>
    <property type="match status" value="1"/>
</dbReference>
<reference evidence="2" key="1">
    <citation type="submission" date="2020-09" db="EMBL/GenBank/DDBJ databases">
        <authorList>
            <person name="Kim M.K."/>
        </authorList>
    </citation>
    <scope>NUCLEOTIDE SEQUENCE</scope>
    <source>
        <strain evidence="2">BT704</strain>
    </source>
</reference>
<dbReference type="RefSeq" id="WP_191040720.1">
    <property type="nucleotide sequence ID" value="NZ_JACXAA010000007.1"/>
</dbReference>
<organism evidence="2 3">
    <name type="scientific">Spirosoma validum</name>
    <dbReference type="NCBI Taxonomy" id="2771355"/>
    <lineage>
        <taxon>Bacteria</taxon>
        <taxon>Pseudomonadati</taxon>
        <taxon>Bacteroidota</taxon>
        <taxon>Cytophagia</taxon>
        <taxon>Cytophagales</taxon>
        <taxon>Cytophagaceae</taxon>
        <taxon>Spirosoma</taxon>
    </lineage>
</organism>
<evidence type="ECO:0000313" key="2">
    <source>
        <dbReference type="EMBL" id="MBD2755100.1"/>
    </source>
</evidence>
<dbReference type="EMBL" id="JACXAA010000007">
    <property type="protein sequence ID" value="MBD2755100.1"/>
    <property type="molecule type" value="Genomic_DNA"/>
</dbReference>
<sequence>MDTQTQAQIYLADQRGTSQIDHFRSYHNFNFGQYFDESRQPFGALQLLNDDLLKAGHSVRMQVEGNTEVVLIPLVGGLEYKSDVGDGFLETGQAQIFSLTSGMAYEIINPYETEWINYVVIWLANTSPAFSAAFQKFPFDLQTKNELLPLFDENNTKPEQVFCGFIGRYDGREEGIYKVSESQPDQPARGVFVFVLSGAFEVQNRLLHERDGLALLDIQNNVVDFEALSNDALLLLLEVPIHQ</sequence>
<accession>A0A927B474</accession>
<evidence type="ECO:0000313" key="3">
    <source>
        <dbReference type="Proteomes" id="UP000653797"/>
    </source>
</evidence>
<name>A0A927B474_9BACT</name>
<dbReference type="AlphaFoldDB" id="A0A927B474"/>
<gene>
    <name evidence="2" type="ORF">IC230_19515</name>
</gene>
<evidence type="ECO:0000259" key="1">
    <source>
        <dbReference type="Pfam" id="PF17954"/>
    </source>
</evidence>
<dbReference type="Gene3D" id="2.60.120.10">
    <property type="entry name" value="Jelly Rolls"/>
    <property type="match status" value="2"/>
</dbReference>
<dbReference type="Pfam" id="PF17954">
    <property type="entry name" value="Pirin_C_2"/>
    <property type="match status" value="1"/>
</dbReference>
<proteinExistence type="predicted"/>
<feature type="domain" description="Quercetin 2,3-dioxygenase C-terminal cupin" evidence="1">
    <location>
        <begin position="186"/>
        <end position="238"/>
    </location>
</feature>
<dbReference type="InterPro" id="IPR014710">
    <property type="entry name" value="RmlC-like_jellyroll"/>
</dbReference>
<dbReference type="PANTHER" id="PTHR43212:SF3">
    <property type="entry name" value="QUERCETIN 2,3-DIOXYGENASE"/>
    <property type="match status" value="1"/>
</dbReference>
<comment type="caution">
    <text evidence="2">The sequence shown here is derived from an EMBL/GenBank/DDBJ whole genome shotgun (WGS) entry which is preliminary data.</text>
</comment>
<dbReference type="InterPro" id="IPR041602">
    <property type="entry name" value="Quercetinase_C"/>
</dbReference>
<dbReference type="Proteomes" id="UP000653797">
    <property type="component" value="Unassembled WGS sequence"/>
</dbReference>
<keyword evidence="3" id="KW-1185">Reference proteome</keyword>
<dbReference type="PANTHER" id="PTHR43212">
    <property type="entry name" value="QUERCETIN 2,3-DIOXYGENASE"/>
    <property type="match status" value="1"/>
</dbReference>